<feature type="signal peptide" evidence="3">
    <location>
        <begin position="1"/>
        <end position="20"/>
    </location>
</feature>
<proteinExistence type="predicted"/>
<dbReference type="Pfam" id="PF09375">
    <property type="entry name" value="Peptidase_M75"/>
    <property type="match status" value="1"/>
</dbReference>
<dbReference type="InterPro" id="IPR038352">
    <property type="entry name" value="Imelysin_sf"/>
</dbReference>
<feature type="chain" id="PRO_5040937713" evidence="3">
    <location>
        <begin position="21"/>
        <end position="417"/>
    </location>
</feature>
<dbReference type="CDD" id="cd14657">
    <property type="entry name" value="Imelysin_IrpA-like"/>
    <property type="match status" value="1"/>
</dbReference>
<comment type="subcellular location">
    <subcellularLocation>
        <location evidence="1">Cell envelope</location>
    </subcellularLocation>
</comment>
<gene>
    <name evidence="5" type="ORF">NHG85_07450</name>
</gene>
<evidence type="ECO:0000256" key="2">
    <source>
        <dbReference type="ARBA" id="ARBA00022729"/>
    </source>
</evidence>
<evidence type="ECO:0000313" key="5">
    <source>
        <dbReference type="EMBL" id="MCP1168360.1"/>
    </source>
</evidence>
<dbReference type="GO" id="GO:0030313">
    <property type="term" value="C:cell envelope"/>
    <property type="evidence" value="ECO:0007669"/>
    <property type="project" value="UniProtKB-SubCell"/>
</dbReference>
<dbReference type="RefSeq" id="WP_253331202.1">
    <property type="nucleotide sequence ID" value="NZ_JAMYXC010000112.1"/>
</dbReference>
<evidence type="ECO:0000256" key="3">
    <source>
        <dbReference type="SAM" id="SignalP"/>
    </source>
</evidence>
<reference evidence="5" key="1">
    <citation type="submission" date="2022-06" db="EMBL/GenBank/DDBJ databases">
        <title>Limimaricola sediminis sp. nov., isolated from an intertidal sediment.</title>
        <authorList>
            <person name="Shao X."/>
        </authorList>
    </citation>
    <scope>NUCLEOTIDE SEQUENCE</scope>
    <source>
        <strain evidence="5">ASW11-118</strain>
    </source>
</reference>
<feature type="domain" description="Imelysin-like" evidence="4">
    <location>
        <begin position="34"/>
        <end position="388"/>
    </location>
</feature>
<organism evidence="5 6">
    <name type="scientific">Limimaricola litoreus</name>
    <dbReference type="NCBI Taxonomy" id="2955316"/>
    <lineage>
        <taxon>Bacteria</taxon>
        <taxon>Pseudomonadati</taxon>
        <taxon>Pseudomonadota</taxon>
        <taxon>Alphaproteobacteria</taxon>
        <taxon>Rhodobacterales</taxon>
        <taxon>Paracoccaceae</taxon>
        <taxon>Limimaricola</taxon>
    </lineage>
</organism>
<name>A0A9X2JPL3_9RHOB</name>
<dbReference type="AlphaFoldDB" id="A0A9X2JPL3"/>
<accession>A0A9X2JPL3</accession>
<sequence length="417" mass="44435">MTRIFTALPALLAFAAPAVAQDRAEVVATYADIAAAGYEDSLLKARALQDATRALIETPSAEALEAAKAAWLAARVPYQQTEVFRFGNPIVDDWEGRVNAWPLDEGLIDYVDGDTPSAENQLAGLNVIANPRFTLSGEEIDATEITPALIEQTLHEADAVEANVATGYHAIEFLLWGQDLNGTAPGAGARPWTDYATGEDCTGGNCDRRADYLAAATELLVSDLDWMAQQWTEAGAARETLMADPEAAVAVMLTGMGSLSYGEQAGERMKLGVMLNDPEEEHDCFSDNTHNSHYYDGLGMRNVYHGEYLRTDGRLVSGPSLADLLAAADADVAAELSADIDTTMIELGRIKTAAEAGFSYDMMLARGNAEGEALIMGAVDALVDQTRSIERAVAALGLDQIGFAGSDSLDSPDAVFQ</sequence>
<protein>
    <submittedName>
        <fullName evidence="5">Peptidase</fullName>
    </submittedName>
</protein>
<evidence type="ECO:0000259" key="4">
    <source>
        <dbReference type="Pfam" id="PF09375"/>
    </source>
</evidence>
<comment type="caution">
    <text evidence="5">The sequence shown here is derived from an EMBL/GenBank/DDBJ whole genome shotgun (WGS) entry which is preliminary data.</text>
</comment>
<dbReference type="Proteomes" id="UP001139477">
    <property type="component" value="Unassembled WGS sequence"/>
</dbReference>
<keyword evidence="6" id="KW-1185">Reference proteome</keyword>
<dbReference type="Gene3D" id="1.20.1420.20">
    <property type="entry name" value="M75 peptidase, HXXE motif"/>
    <property type="match status" value="1"/>
</dbReference>
<dbReference type="EMBL" id="JAMYXC010000112">
    <property type="protein sequence ID" value="MCP1168360.1"/>
    <property type="molecule type" value="Genomic_DNA"/>
</dbReference>
<evidence type="ECO:0000313" key="6">
    <source>
        <dbReference type="Proteomes" id="UP001139477"/>
    </source>
</evidence>
<dbReference type="InterPro" id="IPR018976">
    <property type="entry name" value="Imelysin-like"/>
</dbReference>
<keyword evidence="2 3" id="KW-0732">Signal</keyword>
<evidence type="ECO:0000256" key="1">
    <source>
        <dbReference type="ARBA" id="ARBA00004196"/>
    </source>
</evidence>